<evidence type="ECO:0000313" key="2">
    <source>
        <dbReference type="Proteomes" id="UP000076268"/>
    </source>
</evidence>
<organism evidence="1 2">
    <name type="scientific">Anaerosporomusa subterranea</name>
    <dbReference type="NCBI Taxonomy" id="1794912"/>
    <lineage>
        <taxon>Bacteria</taxon>
        <taxon>Bacillati</taxon>
        <taxon>Bacillota</taxon>
        <taxon>Negativicutes</taxon>
        <taxon>Acetonemataceae</taxon>
        <taxon>Anaerosporomusa</taxon>
    </lineage>
</organism>
<protein>
    <submittedName>
        <fullName evidence="1">Uncharacterized protein</fullName>
    </submittedName>
</protein>
<keyword evidence="2" id="KW-1185">Reference proteome</keyword>
<dbReference type="AlphaFoldDB" id="A0A154BW62"/>
<dbReference type="STRING" id="1794912.AXX12_01015"/>
<comment type="caution">
    <text evidence="1">The sequence shown here is derived from an EMBL/GenBank/DDBJ whole genome shotgun (WGS) entry which is preliminary data.</text>
</comment>
<evidence type="ECO:0000313" key="1">
    <source>
        <dbReference type="EMBL" id="KYZ78157.1"/>
    </source>
</evidence>
<name>A0A154BW62_ANASB</name>
<sequence>MPSSLIFSVLSLATLESYLIDLRTAAAAGRNLITEKYVRMDNLIPQLNDNQLIHSIVTSEYDWLAQLHQRYPLSVKCDEGFIRYALAELETYSDRTLALYHMDVCDVAQNGRNLVEERYEYLYKSLGYLSLADVENKAKHSALLI</sequence>
<dbReference type="Pfam" id="PF13526">
    <property type="entry name" value="DUF4125"/>
    <property type="match status" value="1"/>
</dbReference>
<dbReference type="Proteomes" id="UP000076268">
    <property type="component" value="Unassembled WGS sequence"/>
</dbReference>
<gene>
    <name evidence="1" type="ORF">AXX12_01015</name>
</gene>
<dbReference type="EMBL" id="LSGP01000001">
    <property type="protein sequence ID" value="KYZ78157.1"/>
    <property type="molecule type" value="Genomic_DNA"/>
</dbReference>
<reference evidence="1 2" key="1">
    <citation type="submission" date="2016-02" db="EMBL/GenBank/DDBJ databases">
        <title>Anaerosporomusa subterraneum gen. nov., sp. nov., a spore-forming obligate anaerobe isolated from saprolite.</title>
        <authorList>
            <person name="Choi J.K."/>
            <person name="Shah M."/>
            <person name="Yee N."/>
        </authorList>
    </citation>
    <scope>NUCLEOTIDE SEQUENCE [LARGE SCALE GENOMIC DNA]</scope>
    <source>
        <strain evidence="1 2">RU4</strain>
    </source>
</reference>
<proteinExistence type="predicted"/>
<accession>A0A154BW62</accession>
<dbReference type="RefSeq" id="WP_066236878.1">
    <property type="nucleotide sequence ID" value="NZ_LSGP01000001.1"/>
</dbReference>
<dbReference type="InterPro" id="IPR025191">
    <property type="entry name" value="DUF4125"/>
</dbReference>
<dbReference type="OrthoDB" id="5387164at2"/>